<dbReference type="EMBL" id="JAGQHR010000807">
    <property type="protein sequence ID" value="MCA9729703.1"/>
    <property type="molecule type" value="Genomic_DNA"/>
</dbReference>
<feature type="non-terminal residue" evidence="3">
    <location>
        <position position="160"/>
    </location>
</feature>
<keyword evidence="1" id="KW-1133">Transmembrane helix</keyword>
<dbReference type="Pfam" id="PF02470">
    <property type="entry name" value="MlaD"/>
    <property type="match status" value="1"/>
</dbReference>
<keyword evidence="1" id="KW-0472">Membrane</keyword>
<protein>
    <submittedName>
        <fullName evidence="3">MCE family protein</fullName>
    </submittedName>
</protein>
<organism evidence="3 4">
    <name type="scientific">Eiseniibacteriota bacterium</name>
    <dbReference type="NCBI Taxonomy" id="2212470"/>
    <lineage>
        <taxon>Bacteria</taxon>
        <taxon>Candidatus Eiseniibacteriota</taxon>
    </lineage>
</organism>
<keyword evidence="1" id="KW-0812">Transmembrane</keyword>
<evidence type="ECO:0000256" key="1">
    <source>
        <dbReference type="SAM" id="Phobius"/>
    </source>
</evidence>
<reference evidence="3" key="2">
    <citation type="journal article" date="2021" name="Microbiome">
        <title>Successional dynamics and alternative stable states in a saline activated sludge microbial community over 9 years.</title>
        <authorList>
            <person name="Wang Y."/>
            <person name="Ye J."/>
            <person name="Ju F."/>
            <person name="Liu L."/>
            <person name="Boyd J.A."/>
            <person name="Deng Y."/>
            <person name="Parks D.H."/>
            <person name="Jiang X."/>
            <person name="Yin X."/>
            <person name="Woodcroft B.J."/>
            <person name="Tyson G.W."/>
            <person name="Hugenholtz P."/>
            <person name="Polz M.F."/>
            <person name="Zhang T."/>
        </authorList>
    </citation>
    <scope>NUCLEOTIDE SEQUENCE</scope>
    <source>
        <strain evidence="3">HKST-UBA01</strain>
    </source>
</reference>
<proteinExistence type="predicted"/>
<reference evidence="3" key="1">
    <citation type="submission" date="2020-04" db="EMBL/GenBank/DDBJ databases">
        <authorList>
            <person name="Zhang T."/>
        </authorList>
    </citation>
    <scope>NUCLEOTIDE SEQUENCE</scope>
    <source>
        <strain evidence="3">HKST-UBA01</strain>
    </source>
</reference>
<feature type="transmembrane region" description="Helical" evidence="1">
    <location>
        <begin position="6"/>
        <end position="29"/>
    </location>
</feature>
<dbReference type="Proteomes" id="UP000697710">
    <property type="component" value="Unassembled WGS sequence"/>
</dbReference>
<name>A0A956RQU9_UNCEI</name>
<feature type="domain" description="Mce/MlaD" evidence="2">
    <location>
        <begin position="39"/>
        <end position="112"/>
    </location>
</feature>
<dbReference type="AlphaFoldDB" id="A0A956RQU9"/>
<evidence type="ECO:0000259" key="2">
    <source>
        <dbReference type="Pfam" id="PF02470"/>
    </source>
</evidence>
<accession>A0A956RQU9</accession>
<dbReference type="PANTHER" id="PTHR33371">
    <property type="entry name" value="INTERMEMBRANE PHOSPHOLIPID TRANSPORT SYSTEM BINDING PROTEIN MLAD-RELATED"/>
    <property type="match status" value="1"/>
</dbReference>
<dbReference type="PANTHER" id="PTHR33371:SF4">
    <property type="entry name" value="INTERMEMBRANE PHOSPHOLIPID TRANSPORT SYSTEM BINDING PROTEIN MLAD"/>
    <property type="match status" value="1"/>
</dbReference>
<dbReference type="InterPro" id="IPR052336">
    <property type="entry name" value="MlaD_Phospholipid_Transporter"/>
</dbReference>
<dbReference type="InterPro" id="IPR003399">
    <property type="entry name" value="Mce/MlaD"/>
</dbReference>
<evidence type="ECO:0000313" key="4">
    <source>
        <dbReference type="Proteomes" id="UP000697710"/>
    </source>
</evidence>
<comment type="caution">
    <text evidence="3">The sequence shown here is derived from an EMBL/GenBank/DDBJ whole genome shotgun (WGS) entry which is preliminary data.</text>
</comment>
<sequence length="160" mass="17308">MASERARYIQLGALFLISILVLISGVLWFKNFHFAQQRTTVLAAFPSTSGLIKGDNVEVQGVPSGHVSEVRYEDGRSLVTMEIDRGAEIRVGSRFVIENVGIMGQKMVAVYPAKDGPVAEPGTVFRGGYQPGIPQLLEGLGTTLESVDRLAVRLESVMAS</sequence>
<evidence type="ECO:0000313" key="3">
    <source>
        <dbReference type="EMBL" id="MCA9729703.1"/>
    </source>
</evidence>
<gene>
    <name evidence="3" type="ORF">KC729_18620</name>
</gene>